<name>A0A7I7YAM6_9MYCO</name>
<protein>
    <submittedName>
        <fullName evidence="1">Uncharacterized protein</fullName>
    </submittedName>
</protein>
<proteinExistence type="predicted"/>
<dbReference type="Proteomes" id="UP000467385">
    <property type="component" value="Chromosome"/>
</dbReference>
<dbReference type="EMBL" id="AP022613">
    <property type="protein sequence ID" value="BBZ38710.1"/>
    <property type="molecule type" value="Genomic_DNA"/>
</dbReference>
<evidence type="ECO:0000313" key="1">
    <source>
        <dbReference type="EMBL" id="BBZ38710.1"/>
    </source>
</evidence>
<evidence type="ECO:0000313" key="2">
    <source>
        <dbReference type="Proteomes" id="UP000467385"/>
    </source>
</evidence>
<keyword evidence="2" id="KW-1185">Reference proteome</keyword>
<gene>
    <name evidence="1" type="ORF">MCNS_17730</name>
</gene>
<reference evidence="1 2" key="1">
    <citation type="journal article" date="2019" name="Emerg. Microbes Infect.">
        <title>Comprehensive subspecies identification of 175 nontuberculous mycobacteria species based on 7547 genomic profiles.</title>
        <authorList>
            <person name="Matsumoto Y."/>
            <person name="Kinjo T."/>
            <person name="Motooka D."/>
            <person name="Nabeya D."/>
            <person name="Jung N."/>
            <person name="Uechi K."/>
            <person name="Horii T."/>
            <person name="Iida T."/>
            <person name="Fujita J."/>
            <person name="Nakamura S."/>
        </authorList>
    </citation>
    <scope>NUCLEOTIDE SEQUENCE [LARGE SCALE GENOMIC DNA]</scope>
    <source>
        <strain evidence="1 2">JCM 14738</strain>
    </source>
</reference>
<organism evidence="1 2">
    <name type="scientific">Mycobacterium conspicuum</name>
    <dbReference type="NCBI Taxonomy" id="44010"/>
    <lineage>
        <taxon>Bacteria</taxon>
        <taxon>Bacillati</taxon>
        <taxon>Actinomycetota</taxon>
        <taxon>Actinomycetes</taxon>
        <taxon>Mycobacteriales</taxon>
        <taxon>Mycobacteriaceae</taxon>
        <taxon>Mycobacterium</taxon>
    </lineage>
</organism>
<dbReference type="AlphaFoldDB" id="A0A7I7YAM6"/>
<accession>A0A7I7YAM6</accession>
<sequence length="65" mass="6529">MPANGFASSAKRTAGAGPIVSTLVQKVPAKAATVRRGAASRATAPTAENFTSGKLVHRVPVADGR</sequence>